<dbReference type="PROSITE" id="PS50192">
    <property type="entry name" value="T_SNARE"/>
    <property type="match status" value="1"/>
</dbReference>
<dbReference type="PANTHER" id="PTHR12791">
    <property type="entry name" value="GOLGI SNARE BET1-RELATED"/>
    <property type="match status" value="1"/>
</dbReference>
<evidence type="ECO:0000313" key="10">
    <source>
        <dbReference type="EMBL" id="GAQ83097.1"/>
    </source>
</evidence>
<keyword evidence="3 8" id="KW-0812">Transmembrane</keyword>
<dbReference type="OMA" id="ANSHRVG"/>
<evidence type="ECO:0000256" key="3">
    <source>
        <dbReference type="ARBA" id="ARBA00022692"/>
    </source>
</evidence>
<dbReference type="SUPFAM" id="SSF58038">
    <property type="entry name" value="SNARE fusion complex"/>
    <property type="match status" value="1"/>
</dbReference>
<evidence type="ECO:0000313" key="11">
    <source>
        <dbReference type="Proteomes" id="UP000054558"/>
    </source>
</evidence>
<dbReference type="GO" id="GO:0005737">
    <property type="term" value="C:cytoplasm"/>
    <property type="evidence" value="ECO:0007669"/>
    <property type="project" value="UniProtKB-ARBA"/>
</dbReference>
<feature type="domain" description="T-SNARE coiled-coil homology" evidence="9">
    <location>
        <begin position="32"/>
        <end position="94"/>
    </location>
</feature>
<dbReference type="EMBL" id="DF237084">
    <property type="protein sequence ID" value="GAQ83097.1"/>
    <property type="molecule type" value="Genomic_DNA"/>
</dbReference>
<proteinExistence type="predicted"/>
<name>A0A1Y1I2W8_KLENI</name>
<evidence type="ECO:0000256" key="1">
    <source>
        <dbReference type="ARBA" id="ARBA00004167"/>
    </source>
</evidence>
<accession>A0A1Y1I2W8</accession>
<evidence type="ECO:0000256" key="2">
    <source>
        <dbReference type="ARBA" id="ARBA00022448"/>
    </source>
</evidence>
<keyword evidence="4" id="KW-0653">Protein transport</keyword>
<dbReference type="GO" id="GO:0016020">
    <property type="term" value="C:membrane"/>
    <property type="evidence" value="ECO:0007669"/>
    <property type="project" value="UniProtKB-SubCell"/>
</dbReference>
<protein>
    <submittedName>
        <fullName evidence="10">Protein transport protein SFT1</fullName>
    </submittedName>
</protein>
<dbReference type="GO" id="GO:0012505">
    <property type="term" value="C:endomembrane system"/>
    <property type="evidence" value="ECO:0007669"/>
    <property type="project" value="UniProtKB-ARBA"/>
</dbReference>
<comment type="subcellular location">
    <subcellularLocation>
        <location evidence="1">Membrane</location>
        <topology evidence="1">Single-pass membrane protein</topology>
    </subcellularLocation>
</comment>
<reference evidence="10 11" key="1">
    <citation type="journal article" date="2014" name="Nat. Commun.">
        <title>Klebsormidium flaccidum genome reveals primary factors for plant terrestrial adaptation.</title>
        <authorList>
            <person name="Hori K."/>
            <person name="Maruyama F."/>
            <person name="Fujisawa T."/>
            <person name="Togashi T."/>
            <person name="Yamamoto N."/>
            <person name="Seo M."/>
            <person name="Sato S."/>
            <person name="Yamada T."/>
            <person name="Mori H."/>
            <person name="Tajima N."/>
            <person name="Moriyama T."/>
            <person name="Ikeuchi M."/>
            <person name="Watanabe M."/>
            <person name="Wada H."/>
            <person name="Kobayashi K."/>
            <person name="Saito M."/>
            <person name="Masuda T."/>
            <person name="Sasaki-Sekimoto Y."/>
            <person name="Mashiguchi K."/>
            <person name="Awai K."/>
            <person name="Shimojima M."/>
            <person name="Masuda S."/>
            <person name="Iwai M."/>
            <person name="Nobusawa T."/>
            <person name="Narise T."/>
            <person name="Kondo S."/>
            <person name="Saito H."/>
            <person name="Sato R."/>
            <person name="Murakawa M."/>
            <person name="Ihara Y."/>
            <person name="Oshima-Yamada Y."/>
            <person name="Ohtaka K."/>
            <person name="Satoh M."/>
            <person name="Sonobe K."/>
            <person name="Ishii M."/>
            <person name="Ohtani R."/>
            <person name="Kanamori-Sato M."/>
            <person name="Honoki R."/>
            <person name="Miyazaki D."/>
            <person name="Mochizuki H."/>
            <person name="Umetsu J."/>
            <person name="Higashi K."/>
            <person name="Shibata D."/>
            <person name="Kamiya Y."/>
            <person name="Sato N."/>
            <person name="Nakamura Y."/>
            <person name="Tabata S."/>
            <person name="Ida S."/>
            <person name="Kurokawa K."/>
            <person name="Ohta H."/>
        </authorList>
    </citation>
    <scope>NUCLEOTIDE SEQUENCE [LARGE SCALE GENOMIC DNA]</scope>
    <source>
        <strain evidence="10 11">NIES-2285</strain>
    </source>
</reference>
<dbReference type="Proteomes" id="UP000054558">
    <property type="component" value="Unassembled WGS sequence"/>
</dbReference>
<keyword evidence="11" id="KW-1185">Reference proteome</keyword>
<dbReference type="Gene3D" id="1.20.5.110">
    <property type="match status" value="1"/>
</dbReference>
<dbReference type="GO" id="GO:0015031">
    <property type="term" value="P:protein transport"/>
    <property type="evidence" value="ECO:0007669"/>
    <property type="project" value="UniProtKB-KW"/>
</dbReference>
<organism evidence="10 11">
    <name type="scientific">Klebsormidium nitens</name>
    <name type="common">Green alga</name>
    <name type="synonym">Ulothrix nitens</name>
    <dbReference type="NCBI Taxonomy" id="105231"/>
    <lineage>
        <taxon>Eukaryota</taxon>
        <taxon>Viridiplantae</taxon>
        <taxon>Streptophyta</taxon>
        <taxon>Klebsormidiophyceae</taxon>
        <taxon>Klebsormidiales</taxon>
        <taxon>Klebsormidiaceae</taxon>
        <taxon>Klebsormidium</taxon>
    </lineage>
</organism>
<keyword evidence="2" id="KW-0813">Transport</keyword>
<feature type="region of interest" description="Disordered" evidence="7">
    <location>
        <begin position="1"/>
        <end position="21"/>
    </location>
</feature>
<gene>
    <name evidence="10" type="ORF">KFL_001350210</name>
</gene>
<keyword evidence="5 8" id="KW-1133">Transmembrane helix</keyword>
<evidence type="ECO:0000256" key="7">
    <source>
        <dbReference type="SAM" id="MobiDB-lite"/>
    </source>
</evidence>
<evidence type="ECO:0000256" key="4">
    <source>
        <dbReference type="ARBA" id="ARBA00022927"/>
    </source>
</evidence>
<dbReference type="STRING" id="105231.A0A1Y1I2W8"/>
<dbReference type="InterPro" id="IPR000727">
    <property type="entry name" value="T_SNARE_dom"/>
</dbReference>
<evidence type="ECO:0000259" key="9">
    <source>
        <dbReference type="PROSITE" id="PS50192"/>
    </source>
</evidence>
<dbReference type="OrthoDB" id="261831at2759"/>
<evidence type="ECO:0000256" key="8">
    <source>
        <dbReference type="SAM" id="Phobius"/>
    </source>
</evidence>
<evidence type="ECO:0000256" key="5">
    <source>
        <dbReference type="ARBA" id="ARBA00022989"/>
    </source>
</evidence>
<keyword evidence="6 8" id="KW-0472">Membrane</keyword>
<dbReference type="CDD" id="cd15841">
    <property type="entry name" value="SNARE_Qc"/>
    <property type="match status" value="1"/>
</dbReference>
<sequence length="124" mass="13993">MSWKPGNRSRDGLNNRASLLGGDSEQIQLRIDPRDQDLDTEIEGLMGKVGRLKQVTSLIEEETKTQNALINNLEDTVAKANAMLKTMGKRLDRSLKVSTNGHLLHVILFATACFFCVYLWSKFR</sequence>
<evidence type="ECO:0000256" key="6">
    <source>
        <dbReference type="ARBA" id="ARBA00023136"/>
    </source>
</evidence>
<dbReference type="AlphaFoldDB" id="A0A1Y1I2W8"/>
<feature type="transmembrane region" description="Helical" evidence="8">
    <location>
        <begin position="103"/>
        <end position="121"/>
    </location>
</feature>